<feature type="domain" description="KH type-2" evidence="8">
    <location>
        <begin position="21"/>
        <end position="95"/>
    </location>
</feature>
<protein>
    <recommendedName>
        <fullName evidence="5">40S ribosomal protein S3</fullName>
    </recommendedName>
</protein>
<evidence type="ECO:0000259" key="7">
    <source>
        <dbReference type="Pfam" id="PF00189"/>
    </source>
</evidence>
<dbReference type="GO" id="GO:0003723">
    <property type="term" value="F:RNA binding"/>
    <property type="evidence" value="ECO:0007669"/>
    <property type="project" value="UniProtKB-KW"/>
</dbReference>
<dbReference type="NCBIfam" id="TIGR01008">
    <property type="entry name" value="uS3_euk_arch"/>
    <property type="match status" value="1"/>
</dbReference>
<dbReference type="InterPro" id="IPR057258">
    <property type="entry name" value="Ribosomal_uS3"/>
</dbReference>
<dbReference type="InterPro" id="IPR004044">
    <property type="entry name" value="KH_dom_type_2"/>
</dbReference>
<dbReference type="CDD" id="cd02413">
    <property type="entry name" value="KH-II_40S_S3"/>
    <property type="match status" value="1"/>
</dbReference>
<feature type="domain" description="Small ribosomal subunit protein uS3 C-terminal" evidence="7">
    <location>
        <begin position="107"/>
        <end position="189"/>
    </location>
</feature>
<dbReference type="Pfam" id="PF00189">
    <property type="entry name" value="Ribosomal_S3_C"/>
    <property type="match status" value="1"/>
</dbReference>
<name>A0A1J4K0R3_9EUKA</name>
<dbReference type="GO" id="GO:0006412">
    <property type="term" value="P:translation"/>
    <property type="evidence" value="ECO:0007669"/>
    <property type="project" value="InterPro"/>
</dbReference>
<dbReference type="PANTHER" id="PTHR11760">
    <property type="entry name" value="30S/40S RIBOSOMAL PROTEIN S3"/>
    <property type="match status" value="1"/>
</dbReference>
<evidence type="ECO:0000256" key="3">
    <source>
        <dbReference type="ARBA" id="ARBA00022980"/>
    </source>
</evidence>
<dbReference type="InterPro" id="IPR001351">
    <property type="entry name" value="Ribosomal_uS3_C"/>
</dbReference>
<dbReference type="VEuPathDB" id="TrichDB:TRFO_28129"/>
<accession>A0A1J4K0R3</accession>
<evidence type="ECO:0000259" key="8">
    <source>
        <dbReference type="Pfam" id="PF07650"/>
    </source>
</evidence>
<reference evidence="9" key="1">
    <citation type="submission" date="2016-07" db="EMBL/GenBank/DDBJ databases">
        <authorList>
            <person name="Rosa I.A."/>
            <person name="Brigido M.C."/>
            <person name="Santos E.O."/>
            <person name="Almeida L.G.P."/>
            <person name="Zingalli R.B."/>
            <person name="Vasconcelos A.T.R."/>
            <person name="Souza W."/>
            <person name="Benchimol M."/>
        </authorList>
    </citation>
    <scope>NUCLEOTIDE SEQUENCE</scope>
    <source>
        <strain evidence="9">28129</strain>
    </source>
</reference>
<feature type="region of interest" description="Disordered" evidence="6">
    <location>
        <begin position="196"/>
        <end position="216"/>
    </location>
</feature>
<dbReference type="GO" id="GO:0022627">
    <property type="term" value="C:cytosolic small ribosomal subunit"/>
    <property type="evidence" value="ECO:0007669"/>
    <property type="project" value="TreeGrafter"/>
</dbReference>
<dbReference type="OrthoDB" id="10248446at2759"/>
<dbReference type="RefSeq" id="XP_068357504.1">
    <property type="nucleotide sequence ID" value="XM_068505989.1"/>
</dbReference>
<evidence type="ECO:0000256" key="4">
    <source>
        <dbReference type="ARBA" id="ARBA00023274"/>
    </source>
</evidence>
<dbReference type="SUPFAM" id="SSF54814">
    <property type="entry name" value="Prokaryotic type KH domain (KH-domain type II)"/>
    <property type="match status" value="1"/>
</dbReference>
<dbReference type="SUPFAM" id="SSF54821">
    <property type="entry name" value="Ribosomal protein S3 C-terminal domain"/>
    <property type="match status" value="1"/>
</dbReference>
<reference evidence="9" key="3">
    <citation type="journal article" date="2017" name="Biol. Cell">
        <title>The costa of trichomonads: A complex macromolecular cytoskeleton structure made of uncommon proteins.</title>
        <authorList>
            <person name="de Andrade Rosa I."/>
            <person name="Brigido M.C."/>
            <person name="de Oliveira Santos E."/>
            <person name="Gonzaga L."/>
            <person name="Zingali R.B."/>
            <person name="de Vasconcelos A.T."/>
            <person name="de Souza W."/>
            <person name="Benchimol M."/>
        </authorList>
    </citation>
    <scope>NUCLEOTIDE SEQUENCE</scope>
    <source>
        <strain evidence="9">28129</strain>
    </source>
</reference>
<dbReference type="GeneID" id="94840693"/>
<dbReference type="EMBL" id="KX579663">
    <property type="protein sequence ID" value="ARM19895.1"/>
    <property type="molecule type" value="Genomic_DNA"/>
</dbReference>
<evidence type="ECO:0000256" key="2">
    <source>
        <dbReference type="ARBA" id="ARBA00022884"/>
    </source>
</evidence>
<dbReference type="GO" id="GO:0005634">
    <property type="term" value="C:nucleus"/>
    <property type="evidence" value="ECO:0007669"/>
    <property type="project" value="TreeGrafter"/>
</dbReference>
<dbReference type="EMBL" id="MLAK01000795">
    <property type="protein sequence ID" value="OHT04368.1"/>
    <property type="molecule type" value="Genomic_DNA"/>
</dbReference>
<evidence type="ECO:0000313" key="11">
    <source>
        <dbReference type="Proteomes" id="UP000179807"/>
    </source>
</evidence>
<comment type="similarity">
    <text evidence="1">Belongs to the universal ribosomal protein uS3 family.</text>
</comment>
<keyword evidence="3 10" id="KW-0689">Ribosomal protein</keyword>
<keyword evidence="4" id="KW-0687">Ribonucleoprotein</keyword>
<evidence type="ECO:0000313" key="10">
    <source>
        <dbReference type="EMBL" id="OHT04368.1"/>
    </source>
</evidence>
<dbReference type="FunFam" id="3.30.300.20:FF:000006">
    <property type="entry name" value="40S ribosomal protein S3"/>
    <property type="match status" value="1"/>
</dbReference>
<dbReference type="Pfam" id="PF07650">
    <property type="entry name" value="KH_2"/>
    <property type="match status" value="1"/>
</dbReference>
<evidence type="ECO:0000313" key="9">
    <source>
        <dbReference type="EMBL" id="ARM19895.1"/>
    </source>
</evidence>
<sequence length="216" mass="24538">MKAQRCTKVRRIIETGLFYAELNELLTRELAADGYGGCEVRTTPSRTEIIIKASNTNLFVEKNGRRLQEIRLMVMKRWHIRDEQLEIFIDRIQRRGLSALNQLESLRYKLVNRIPARRAAYSIIRFVMDAGARGCEVVISGKMRSARAQAMKFREGYMVKSGDPSAKYVSKAVGHIPMKQAVVGIRVLIMLAQDPHGVNGPREPQPDVIKVNEAKD</sequence>
<dbReference type="Proteomes" id="UP000179807">
    <property type="component" value="Unassembled WGS sequence"/>
</dbReference>
<dbReference type="InterPro" id="IPR005703">
    <property type="entry name" value="Ribosomal_uS3_euk/arc"/>
</dbReference>
<proteinExistence type="inferred from homology"/>
<dbReference type="Gene3D" id="3.30.1140.32">
    <property type="entry name" value="Ribosomal protein S3, C-terminal domain"/>
    <property type="match status" value="1"/>
</dbReference>
<evidence type="ECO:0000256" key="1">
    <source>
        <dbReference type="ARBA" id="ARBA00010761"/>
    </source>
</evidence>
<dbReference type="InterPro" id="IPR036419">
    <property type="entry name" value="Ribosomal_S3_C_sf"/>
</dbReference>
<dbReference type="AlphaFoldDB" id="A0A1J4K0R3"/>
<evidence type="ECO:0000256" key="6">
    <source>
        <dbReference type="SAM" id="MobiDB-lite"/>
    </source>
</evidence>
<organism evidence="10 11">
    <name type="scientific">Tritrichomonas foetus</name>
    <dbReference type="NCBI Taxonomy" id="1144522"/>
    <lineage>
        <taxon>Eukaryota</taxon>
        <taxon>Metamonada</taxon>
        <taxon>Parabasalia</taxon>
        <taxon>Tritrichomonadida</taxon>
        <taxon>Tritrichomonadidae</taxon>
        <taxon>Tritrichomonas</taxon>
    </lineage>
</organism>
<keyword evidence="2" id="KW-0694">RNA-binding</keyword>
<reference evidence="10 11" key="2">
    <citation type="submission" date="2016-10" db="EMBL/GenBank/DDBJ databases">
        <authorList>
            <person name="Benchimol M."/>
            <person name="Almeida L.G."/>
            <person name="Vasconcelos A.T."/>
            <person name="Perreira-Neves A."/>
            <person name="Rosa I.A."/>
            <person name="Tasca T."/>
            <person name="Bogo M.R."/>
            <person name="de Souza W."/>
        </authorList>
    </citation>
    <scope>NUCLEOTIDE SEQUENCE [LARGE SCALE GENOMIC DNA]</scope>
    <source>
        <strain evidence="10 11">K</strain>
    </source>
</reference>
<dbReference type="InterPro" id="IPR015946">
    <property type="entry name" value="KH_dom-like_a/b"/>
</dbReference>
<evidence type="ECO:0000256" key="5">
    <source>
        <dbReference type="ARBA" id="ARBA00035408"/>
    </source>
</evidence>
<dbReference type="Gene3D" id="3.30.300.20">
    <property type="match status" value="1"/>
</dbReference>
<dbReference type="GO" id="GO:0003735">
    <property type="term" value="F:structural constituent of ribosome"/>
    <property type="evidence" value="ECO:0007669"/>
    <property type="project" value="InterPro"/>
</dbReference>
<keyword evidence="11" id="KW-1185">Reference proteome</keyword>
<dbReference type="InterPro" id="IPR009019">
    <property type="entry name" value="KH_sf_prok-type"/>
</dbReference>
<gene>
    <name evidence="10" type="primary">RPS3A</name>
    <name evidence="10" type="ORF">TRFO_28129</name>
</gene>
<dbReference type="PANTHER" id="PTHR11760:SF32">
    <property type="entry name" value="SMALL RIBOSOMAL SUBUNIT PROTEIN US3"/>
    <property type="match status" value="1"/>
</dbReference>